<organism evidence="11 12">
    <name type="scientific">Mangrovicoccus algicola</name>
    <dbReference type="NCBI Taxonomy" id="2771008"/>
    <lineage>
        <taxon>Bacteria</taxon>
        <taxon>Pseudomonadati</taxon>
        <taxon>Pseudomonadota</taxon>
        <taxon>Alphaproteobacteria</taxon>
        <taxon>Rhodobacterales</taxon>
        <taxon>Paracoccaceae</taxon>
        <taxon>Mangrovicoccus</taxon>
    </lineage>
</organism>
<sequence length="222" mass="22597">MTGVKICGLTAPGQVEAAARAGAAYVGFVFFARSPRNLAADHAAGLALQVPAGICKVALTVDADDAMLEALLAAVPLDMLQLHGRESPERVAQVRARFGLPVMKALGIASAEDVAGVARYEDAADMLLLDAKAPAGAALPGGNGLAFDWRLLAGKRFSRPWMLAGGLTPETVARAVTLTGAPNVDVSSGVESAPGVKDARKVADFVAAARTASGGEPAPCLR</sequence>
<dbReference type="NCBIfam" id="NF002295">
    <property type="entry name" value="PRK01222.1-1"/>
    <property type="match status" value="1"/>
</dbReference>
<evidence type="ECO:0000256" key="5">
    <source>
        <dbReference type="ARBA" id="ARBA00022605"/>
    </source>
</evidence>
<dbReference type="UniPathway" id="UPA00035">
    <property type="reaction ID" value="UER00042"/>
</dbReference>
<feature type="domain" description="N-(5'phosphoribosyl) anthranilate isomerase (PRAI)" evidence="10">
    <location>
        <begin position="4"/>
        <end position="207"/>
    </location>
</feature>
<dbReference type="CDD" id="cd00405">
    <property type="entry name" value="PRAI"/>
    <property type="match status" value="1"/>
</dbReference>
<dbReference type="Gene3D" id="3.20.20.70">
    <property type="entry name" value="Aldolase class I"/>
    <property type="match status" value="1"/>
</dbReference>
<keyword evidence="8 9" id="KW-0413">Isomerase</keyword>
<keyword evidence="6 9" id="KW-0822">Tryptophan biosynthesis</keyword>
<dbReference type="InterPro" id="IPR044643">
    <property type="entry name" value="TrpF_fam"/>
</dbReference>
<dbReference type="SUPFAM" id="SSF51366">
    <property type="entry name" value="Ribulose-phoshate binding barrel"/>
    <property type="match status" value="1"/>
</dbReference>
<dbReference type="HAMAP" id="MF_00135">
    <property type="entry name" value="PRAI"/>
    <property type="match status" value="1"/>
</dbReference>
<dbReference type="InterPro" id="IPR011060">
    <property type="entry name" value="RibuloseP-bd_barrel"/>
</dbReference>
<dbReference type="GO" id="GO:0000162">
    <property type="term" value="P:L-tryptophan biosynthetic process"/>
    <property type="evidence" value="ECO:0007669"/>
    <property type="project" value="UniProtKB-UniRule"/>
</dbReference>
<dbReference type="InterPro" id="IPR013785">
    <property type="entry name" value="Aldolase_TIM"/>
</dbReference>
<dbReference type="EC" id="5.3.1.24" evidence="3 9"/>
<keyword evidence="5 9" id="KW-0028">Amino-acid biosynthesis</keyword>
<evidence type="ECO:0000256" key="8">
    <source>
        <dbReference type="ARBA" id="ARBA00023235"/>
    </source>
</evidence>
<evidence type="ECO:0000256" key="3">
    <source>
        <dbReference type="ARBA" id="ARBA00012572"/>
    </source>
</evidence>
<dbReference type="InterPro" id="IPR001240">
    <property type="entry name" value="PRAI_dom"/>
</dbReference>
<dbReference type="AlphaFoldDB" id="A0A8J7CKS4"/>
<gene>
    <name evidence="9" type="primary">trpF</name>
    <name evidence="11" type="ORF">ICN82_13400</name>
</gene>
<evidence type="ECO:0000313" key="12">
    <source>
        <dbReference type="Proteomes" id="UP000609121"/>
    </source>
</evidence>
<protein>
    <recommendedName>
        <fullName evidence="4 9">N-(5'-phosphoribosyl)anthranilate isomerase</fullName>
        <shortName evidence="9">PRAI</shortName>
        <ecNumber evidence="3 9">5.3.1.24</ecNumber>
    </recommendedName>
</protein>
<evidence type="ECO:0000256" key="2">
    <source>
        <dbReference type="ARBA" id="ARBA00004664"/>
    </source>
</evidence>
<evidence type="ECO:0000313" key="11">
    <source>
        <dbReference type="EMBL" id="MBE3639196.1"/>
    </source>
</evidence>
<comment type="pathway">
    <text evidence="2 9">Amino-acid biosynthesis; L-tryptophan biosynthesis; L-tryptophan from chorismate: step 3/5.</text>
</comment>
<accession>A0A8J7CKS4</accession>
<dbReference type="Proteomes" id="UP000609121">
    <property type="component" value="Unassembled WGS sequence"/>
</dbReference>
<dbReference type="PANTHER" id="PTHR42894">
    <property type="entry name" value="N-(5'-PHOSPHORIBOSYL)ANTHRANILATE ISOMERASE"/>
    <property type="match status" value="1"/>
</dbReference>
<comment type="catalytic activity">
    <reaction evidence="1 9">
        <text>N-(5-phospho-beta-D-ribosyl)anthranilate = 1-(2-carboxyphenylamino)-1-deoxy-D-ribulose 5-phosphate</text>
        <dbReference type="Rhea" id="RHEA:21540"/>
        <dbReference type="ChEBI" id="CHEBI:18277"/>
        <dbReference type="ChEBI" id="CHEBI:58613"/>
        <dbReference type="EC" id="5.3.1.24"/>
    </reaction>
</comment>
<proteinExistence type="inferred from homology"/>
<comment type="similarity">
    <text evidence="9">Belongs to the TrpF family.</text>
</comment>
<evidence type="ECO:0000256" key="1">
    <source>
        <dbReference type="ARBA" id="ARBA00001164"/>
    </source>
</evidence>
<evidence type="ECO:0000256" key="9">
    <source>
        <dbReference type="HAMAP-Rule" id="MF_00135"/>
    </source>
</evidence>
<name>A0A8J7CKS4_9RHOB</name>
<dbReference type="GO" id="GO:0004640">
    <property type="term" value="F:phosphoribosylanthranilate isomerase activity"/>
    <property type="evidence" value="ECO:0007669"/>
    <property type="project" value="UniProtKB-UniRule"/>
</dbReference>
<evidence type="ECO:0000256" key="4">
    <source>
        <dbReference type="ARBA" id="ARBA00022272"/>
    </source>
</evidence>
<dbReference type="EMBL" id="JACVXA010000041">
    <property type="protein sequence ID" value="MBE3639196.1"/>
    <property type="molecule type" value="Genomic_DNA"/>
</dbReference>
<comment type="caution">
    <text evidence="11">The sequence shown here is derived from an EMBL/GenBank/DDBJ whole genome shotgun (WGS) entry which is preliminary data.</text>
</comment>
<evidence type="ECO:0000259" key="10">
    <source>
        <dbReference type="Pfam" id="PF00697"/>
    </source>
</evidence>
<keyword evidence="7 9" id="KW-0057">Aromatic amino acid biosynthesis</keyword>
<dbReference type="RefSeq" id="WP_193183617.1">
    <property type="nucleotide sequence ID" value="NZ_JACVXA010000041.1"/>
</dbReference>
<dbReference type="Pfam" id="PF00697">
    <property type="entry name" value="PRAI"/>
    <property type="match status" value="1"/>
</dbReference>
<evidence type="ECO:0000256" key="7">
    <source>
        <dbReference type="ARBA" id="ARBA00023141"/>
    </source>
</evidence>
<reference evidence="11" key="1">
    <citation type="submission" date="2020-09" db="EMBL/GenBank/DDBJ databases">
        <title>A novel bacterium of genus Mangrovicoccus, isolated from South China Sea.</title>
        <authorList>
            <person name="Huang H."/>
            <person name="Mo K."/>
            <person name="Hu Y."/>
        </authorList>
    </citation>
    <scope>NUCLEOTIDE SEQUENCE</scope>
    <source>
        <strain evidence="11">HB182678</strain>
    </source>
</reference>
<keyword evidence="12" id="KW-1185">Reference proteome</keyword>
<dbReference type="PANTHER" id="PTHR42894:SF1">
    <property type="entry name" value="N-(5'-PHOSPHORIBOSYL)ANTHRANILATE ISOMERASE"/>
    <property type="match status" value="1"/>
</dbReference>
<evidence type="ECO:0000256" key="6">
    <source>
        <dbReference type="ARBA" id="ARBA00022822"/>
    </source>
</evidence>